<keyword evidence="3" id="KW-0670">Pyruvate</keyword>
<comment type="function">
    <text evidence="1">Forms oxaloacetate, a four-carbon dicarboxylic acid source for the tricarboxylic acid cycle.</text>
</comment>
<dbReference type="InterPro" id="IPR015813">
    <property type="entry name" value="Pyrv/PenolPyrv_kinase-like_dom"/>
</dbReference>
<dbReference type="HOGENOM" id="CLU_2735082_0_0_12"/>
<keyword evidence="4" id="KW-1185">Reference proteome</keyword>
<proteinExistence type="predicted"/>
<keyword evidence="3" id="KW-0456">Lyase</keyword>
<name>B0SLJ9_LEPBP</name>
<dbReference type="OrthoDB" id="9867817at2"/>
<dbReference type="SUPFAM" id="SSF51621">
    <property type="entry name" value="Phosphoenolpyruvate/pyruvate domain"/>
    <property type="match status" value="1"/>
</dbReference>
<organism evidence="3 4">
    <name type="scientific">Leptospira biflexa serovar Patoc (strain Patoc 1 / ATCC 23582 / Paris)</name>
    <dbReference type="NCBI Taxonomy" id="456481"/>
    <lineage>
        <taxon>Bacteria</taxon>
        <taxon>Pseudomonadati</taxon>
        <taxon>Spirochaetota</taxon>
        <taxon>Spirochaetia</taxon>
        <taxon>Leptospirales</taxon>
        <taxon>Leptospiraceae</taxon>
        <taxon>Leptospira</taxon>
    </lineage>
</organism>
<dbReference type="GO" id="GO:0015977">
    <property type="term" value="P:carbon fixation"/>
    <property type="evidence" value="ECO:0007669"/>
    <property type="project" value="InterPro"/>
</dbReference>
<accession>B0SLJ9</accession>
<gene>
    <name evidence="3" type="primary">ppc</name>
    <name evidence="3" type="ordered locus">LEPBI_I2499</name>
</gene>
<sequence length="71" mass="8178">MDVLYNLRGKEIGEVRPSLIETLKLRESGLCILHEKQIDLLREWRKNQNEFLLEELLVTVNAIASGLRTTG</sequence>
<evidence type="ECO:0000313" key="3">
    <source>
        <dbReference type="EMBL" id="ABZ98585.1"/>
    </source>
</evidence>
<dbReference type="KEGG" id="lbi:LEPBI_I2499"/>
<dbReference type="GO" id="GO:0008964">
    <property type="term" value="F:phosphoenolpyruvate carboxylase activity"/>
    <property type="evidence" value="ECO:0007669"/>
    <property type="project" value="InterPro"/>
</dbReference>
<dbReference type="AlphaFoldDB" id="B0SLJ9"/>
<dbReference type="GO" id="GO:0006099">
    <property type="term" value="P:tricarboxylic acid cycle"/>
    <property type="evidence" value="ECO:0007669"/>
    <property type="project" value="InterPro"/>
</dbReference>
<dbReference type="STRING" id="456481.LEPBI_I2499"/>
<evidence type="ECO:0000256" key="1">
    <source>
        <dbReference type="ARBA" id="ARBA00003670"/>
    </source>
</evidence>
<dbReference type="Proteomes" id="UP000001847">
    <property type="component" value="Chromosome I"/>
</dbReference>
<dbReference type="BioCyc" id="LBIF456481:LEPBI_RS18760-MONOMER"/>
<dbReference type="InterPro" id="IPR021135">
    <property type="entry name" value="PEP_COase"/>
</dbReference>
<reference evidence="3 4" key="1">
    <citation type="journal article" date="2008" name="PLoS ONE">
        <title>Genome sequence of the saprophyte Leptospira biflexa provides insights into the evolution of Leptospira and the pathogenesis of leptospirosis.</title>
        <authorList>
            <person name="Picardeau M."/>
            <person name="Bulach D.M."/>
            <person name="Bouchier C."/>
            <person name="Zuerner R.L."/>
            <person name="Zidane N."/>
            <person name="Wilson P.J."/>
            <person name="Creno S."/>
            <person name="Kuczek E.S."/>
            <person name="Bommezzadri S."/>
            <person name="Davis J.C."/>
            <person name="McGrath A."/>
            <person name="Johnson M.J."/>
            <person name="Boursaux-Eude C."/>
            <person name="Seemann T."/>
            <person name="Rouy Z."/>
            <person name="Coppel R.L."/>
            <person name="Rood J.I."/>
            <person name="Lajus A."/>
            <person name="Davies J.K."/>
            <person name="Medigue C."/>
            <person name="Adler B."/>
        </authorList>
    </citation>
    <scope>NUCLEOTIDE SEQUENCE [LARGE SCALE GENOMIC DNA]</scope>
    <source>
        <strain evidence="4">Patoc 1 / ATCC 23582 / Paris</strain>
    </source>
</reference>
<dbReference type="EMBL" id="CP000786">
    <property type="protein sequence ID" value="ABZ98585.1"/>
    <property type="molecule type" value="Genomic_DNA"/>
</dbReference>
<evidence type="ECO:0000256" key="2">
    <source>
        <dbReference type="ARBA" id="ARBA00022419"/>
    </source>
</evidence>
<evidence type="ECO:0000313" key="4">
    <source>
        <dbReference type="Proteomes" id="UP000001847"/>
    </source>
</evidence>
<dbReference type="Pfam" id="PF00311">
    <property type="entry name" value="PEPcase"/>
    <property type="match status" value="1"/>
</dbReference>
<protein>
    <recommendedName>
        <fullName evidence="2">Phosphoenolpyruvate carboxylase</fullName>
    </recommendedName>
</protein>